<keyword evidence="3" id="KW-1185">Reference proteome</keyword>
<sequence length="610" mass="68759">MAPRRSKKSGTAPVSDGKQSSITSFFRPQPAATEPVSAPRSTSTPSPEPSPSFLARQESPRGPEKRPMILPQHSQINCSGSMMRMDDDDSDLPVIDEDPDDQDYDPANDIDPAELDEFEELEDVLGENSSATIQEIVAVDLAAPLVEASGLVRVGHQPAESQKMVISAPKKIARRIFGHRMTVNHEVTDRHFPGCDRRDLTQERKNNGPSNGGLSRVCDYTGLETSWTFGPHVLSVEAVYPLVVANNRIAYHGNPNVHIVDKSVNSAKRGDPAVFLPVLADWINAVAKPDFEVRRSRLSWGFNVVSNICIMNKIFHLSKKHSQEVKKWNLWSRDKKRAVLEAMQTGSKTSVVDQELSRYSVGDLFNANPNEIQSMKRSRYLVQGRNGYPTMLRISQKYGINKEEFEYHLTLLAPNGHDRVFYPFHVLSRPQARVYGWDWANMINLCERMVKNMQRLCNRHAEKAGYGEKGADGTVCLYWMVHLFCDKVRGLKLQRPAATTEEIRFHILDRWNFPMVPWKSNLLKASLCKGPDHGIAMRFGLVDEEIFDAENEIDLNKSTVVLDTWCTNSSMHNYAKSDWPSIPATIAAVPLHHSFFIVDLALGLEVWKGR</sequence>
<name>A0A395RFS0_9HYPO</name>
<feature type="region of interest" description="Disordered" evidence="1">
    <location>
        <begin position="1"/>
        <end position="107"/>
    </location>
</feature>
<proteinExistence type="predicted"/>
<dbReference type="Proteomes" id="UP000266234">
    <property type="component" value="Unassembled WGS sequence"/>
</dbReference>
<comment type="caution">
    <text evidence="2">The sequence shown here is derived from an EMBL/GenBank/DDBJ whole genome shotgun (WGS) entry which is preliminary data.</text>
</comment>
<dbReference type="OrthoDB" id="5101730at2759"/>
<evidence type="ECO:0000256" key="1">
    <source>
        <dbReference type="SAM" id="MobiDB-lite"/>
    </source>
</evidence>
<reference evidence="2 3" key="1">
    <citation type="journal article" date="2018" name="PLoS Pathog.">
        <title>Evolution of structural diversity of trichothecenes, a family of toxins produced by plant pathogenic and entomopathogenic fungi.</title>
        <authorList>
            <person name="Proctor R.H."/>
            <person name="McCormick S.P."/>
            <person name="Kim H.S."/>
            <person name="Cardoza R.E."/>
            <person name="Stanley A.M."/>
            <person name="Lindo L."/>
            <person name="Kelly A."/>
            <person name="Brown D.W."/>
            <person name="Lee T."/>
            <person name="Vaughan M.M."/>
            <person name="Alexander N.J."/>
            <person name="Busman M."/>
            <person name="Gutierrez S."/>
        </authorList>
    </citation>
    <scope>NUCLEOTIDE SEQUENCE [LARGE SCALE GENOMIC DNA]</scope>
    <source>
        <strain evidence="2 3">NRRL 20695</strain>
    </source>
</reference>
<feature type="compositionally biased region" description="Low complexity" evidence="1">
    <location>
        <begin position="35"/>
        <end position="45"/>
    </location>
</feature>
<feature type="compositionally biased region" description="Basic and acidic residues" evidence="1">
    <location>
        <begin position="58"/>
        <end position="67"/>
    </location>
</feature>
<dbReference type="STRING" id="694270.A0A395RFS0"/>
<feature type="compositionally biased region" description="Polar residues" evidence="1">
    <location>
        <begin position="17"/>
        <end position="26"/>
    </location>
</feature>
<accession>A0A395RFS0</accession>
<gene>
    <name evidence="2" type="ORF">FLONG3_11418</name>
</gene>
<organism evidence="2 3">
    <name type="scientific">Fusarium longipes</name>
    <dbReference type="NCBI Taxonomy" id="694270"/>
    <lineage>
        <taxon>Eukaryota</taxon>
        <taxon>Fungi</taxon>
        <taxon>Dikarya</taxon>
        <taxon>Ascomycota</taxon>
        <taxon>Pezizomycotina</taxon>
        <taxon>Sordariomycetes</taxon>
        <taxon>Hypocreomycetidae</taxon>
        <taxon>Hypocreales</taxon>
        <taxon>Nectriaceae</taxon>
        <taxon>Fusarium</taxon>
    </lineage>
</organism>
<evidence type="ECO:0000313" key="2">
    <source>
        <dbReference type="EMBL" id="RGP58639.1"/>
    </source>
</evidence>
<protein>
    <submittedName>
        <fullName evidence="2">Krueppel like ous 1</fullName>
    </submittedName>
</protein>
<feature type="compositionally biased region" description="Acidic residues" evidence="1">
    <location>
        <begin position="86"/>
        <end position="107"/>
    </location>
</feature>
<dbReference type="AlphaFoldDB" id="A0A395RFS0"/>
<evidence type="ECO:0000313" key="3">
    <source>
        <dbReference type="Proteomes" id="UP000266234"/>
    </source>
</evidence>
<dbReference type="EMBL" id="PXOG01000471">
    <property type="protein sequence ID" value="RGP58639.1"/>
    <property type="molecule type" value="Genomic_DNA"/>
</dbReference>